<dbReference type="RefSeq" id="WP_377609474.1">
    <property type="nucleotide sequence ID" value="NZ_JBHUPA010000002.1"/>
</dbReference>
<proteinExistence type="predicted"/>
<gene>
    <name evidence="1" type="ORF">ACFS6J_06085</name>
</gene>
<dbReference type="EMBL" id="JBHUPA010000002">
    <property type="protein sequence ID" value="MFD2961343.1"/>
    <property type="molecule type" value="Genomic_DNA"/>
</dbReference>
<name>A0ABW6AVY8_9SPHI</name>
<accession>A0ABW6AVY8</accession>
<sequence>MKYLHLRTVELIDLELKSIPEKYHKDFNSAHEGYAVLLEEVRELENEVFFGEKRNGENHKQRLREEAVQIAAMAARIIQELT</sequence>
<evidence type="ECO:0000313" key="1">
    <source>
        <dbReference type="EMBL" id="MFD2961343.1"/>
    </source>
</evidence>
<organism evidence="1 2">
    <name type="scientific">Olivibacter jilunii</name>
    <dbReference type="NCBI Taxonomy" id="985016"/>
    <lineage>
        <taxon>Bacteria</taxon>
        <taxon>Pseudomonadati</taxon>
        <taxon>Bacteroidota</taxon>
        <taxon>Sphingobacteriia</taxon>
        <taxon>Sphingobacteriales</taxon>
        <taxon>Sphingobacteriaceae</taxon>
        <taxon>Olivibacter</taxon>
    </lineage>
</organism>
<reference evidence="2" key="1">
    <citation type="journal article" date="2019" name="Int. J. Syst. Evol. Microbiol.">
        <title>The Global Catalogue of Microorganisms (GCM) 10K type strain sequencing project: providing services to taxonomists for standard genome sequencing and annotation.</title>
        <authorList>
            <consortium name="The Broad Institute Genomics Platform"/>
            <consortium name="The Broad Institute Genome Sequencing Center for Infectious Disease"/>
            <person name="Wu L."/>
            <person name="Ma J."/>
        </authorList>
    </citation>
    <scope>NUCLEOTIDE SEQUENCE [LARGE SCALE GENOMIC DNA]</scope>
    <source>
        <strain evidence="2">KCTC 23098</strain>
    </source>
</reference>
<protein>
    <submittedName>
        <fullName evidence="1">Uncharacterized protein</fullName>
    </submittedName>
</protein>
<comment type="caution">
    <text evidence="1">The sequence shown here is derived from an EMBL/GenBank/DDBJ whole genome shotgun (WGS) entry which is preliminary data.</text>
</comment>
<keyword evidence="2" id="KW-1185">Reference proteome</keyword>
<evidence type="ECO:0000313" key="2">
    <source>
        <dbReference type="Proteomes" id="UP001597560"/>
    </source>
</evidence>
<dbReference type="Proteomes" id="UP001597560">
    <property type="component" value="Unassembled WGS sequence"/>
</dbReference>